<feature type="transmembrane region" description="Helical" evidence="1">
    <location>
        <begin position="75"/>
        <end position="96"/>
    </location>
</feature>
<dbReference type="EMBL" id="MU151091">
    <property type="protein sequence ID" value="KAF9451108.1"/>
    <property type="molecule type" value="Genomic_DNA"/>
</dbReference>
<dbReference type="AlphaFoldDB" id="A0A9P5XHP3"/>
<reference evidence="2" key="1">
    <citation type="submission" date="2020-11" db="EMBL/GenBank/DDBJ databases">
        <authorList>
            <consortium name="DOE Joint Genome Institute"/>
            <person name="Ahrendt S."/>
            <person name="Riley R."/>
            <person name="Andreopoulos W."/>
            <person name="Labutti K."/>
            <person name="Pangilinan J."/>
            <person name="Ruiz-Duenas F.J."/>
            <person name="Barrasa J.M."/>
            <person name="Sanchez-Garcia M."/>
            <person name="Camarero S."/>
            <person name="Miyauchi S."/>
            <person name="Serrano A."/>
            <person name="Linde D."/>
            <person name="Babiker R."/>
            <person name="Drula E."/>
            <person name="Ayuso-Fernandez I."/>
            <person name="Pacheco R."/>
            <person name="Padilla G."/>
            <person name="Ferreira P."/>
            <person name="Barriuso J."/>
            <person name="Kellner H."/>
            <person name="Castanera R."/>
            <person name="Alfaro M."/>
            <person name="Ramirez L."/>
            <person name="Pisabarro A.G."/>
            <person name="Kuo A."/>
            <person name="Tritt A."/>
            <person name="Lipzen A."/>
            <person name="He G."/>
            <person name="Yan M."/>
            <person name="Ng V."/>
            <person name="Cullen D."/>
            <person name="Martin F."/>
            <person name="Rosso M.-N."/>
            <person name="Henrissat B."/>
            <person name="Hibbett D."/>
            <person name="Martinez A.T."/>
            <person name="Grigoriev I.V."/>
        </authorList>
    </citation>
    <scope>NUCLEOTIDE SEQUENCE</scope>
    <source>
        <strain evidence="2">MF-IS2</strain>
    </source>
</reference>
<proteinExistence type="predicted"/>
<gene>
    <name evidence="2" type="ORF">P691DRAFT_663913</name>
</gene>
<dbReference type="PANTHER" id="PTHR40465:SF1">
    <property type="entry name" value="DUF6534 DOMAIN-CONTAINING PROTEIN"/>
    <property type="match status" value="1"/>
</dbReference>
<evidence type="ECO:0000313" key="3">
    <source>
        <dbReference type="Proteomes" id="UP000807342"/>
    </source>
</evidence>
<evidence type="ECO:0000313" key="2">
    <source>
        <dbReference type="EMBL" id="KAF9451108.1"/>
    </source>
</evidence>
<keyword evidence="1" id="KW-1133">Transmembrane helix</keyword>
<dbReference type="Proteomes" id="UP000807342">
    <property type="component" value="Unassembled WGS sequence"/>
</dbReference>
<dbReference type="OrthoDB" id="3053835at2759"/>
<feature type="non-terminal residue" evidence="2">
    <location>
        <position position="1"/>
    </location>
</feature>
<protein>
    <submittedName>
        <fullName evidence="2">Uncharacterized protein</fullName>
    </submittedName>
</protein>
<organism evidence="2 3">
    <name type="scientific">Macrolepiota fuliginosa MF-IS2</name>
    <dbReference type="NCBI Taxonomy" id="1400762"/>
    <lineage>
        <taxon>Eukaryota</taxon>
        <taxon>Fungi</taxon>
        <taxon>Dikarya</taxon>
        <taxon>Basidiomycota</taxon>
        <taxon>Agaricomycotina</taxon>
        <taxon>Agaricomycetes</taxon>
        <taxon>Agaricomycetidae</taxon>
        <taxon>Agaricales</taxon>
        <taxon>Agaricineae</taxon>
        <taxon>Agaricaceae</taxon>
        <taxon>Macrolepiota</taxon>
    </lineage>
</organism>
<sequence length="115" mass="13330">IFGYLFNIGLCGVLAAQVHTYHVAFPKDRLYIKLLVYIVFVLELVQSILIMHDAYFTYVNRFGVFDAVYQQGTYAWFAIPIFTGIVGCLVQISYAYRIYTLRPSKPLYWAVTIVR</sequence>
<keyword evidence="1" id="KW-0472">Membrane</keyword>
<comment type="caution">
    <text evidence="2">The sequence shown here is derived from an EMBL/GenBank/DDBJ whole genome shotgun (WGS) entry which is preliminary data.</text>
</comment>
<accession>A0A9P5XHP3</accession>
<name>A0A9P5XHP3_9AGAR</name>
<keyword evidence="3" id="KW-1185">Reference proteome</keyword>
<dbReference type="PANTHER" id="PTHR40465">
    <property type="entry name" value="CHROMOSOME 1, WHOLE GENOME SHOTGUN SEQUENCE"/>
    <property type="match status" value="1"/>
</dbReference>
<feature type="transmembrane region" description="Helical" evidence="1">
    <location>
        <begin position="34"/>
        <end position="55"/>
    </location>
</feature>
<keyword evidence="1" id="KW-0812">Transmembrane</keyword>
<evidence type="ECO:0000256" key="1">
    <source>
        <dbReference type="SAM" id="Phobius"/>
    </source>
</evidence>